<dbReference type="RefSeq" id="WP_063000647.1">
    <property type="nucleotide sequence ID" value="NZ_BMMH01000035.1"/>
</dbReference>
<keyword evidence="3" id="KW-1185">Reference proteome</keyword>
<comment type="caution">
    <text evidence="2">The sequence shown here is derived from an EMBL/GenBank/DDBJ whole genome shotgun (WGS) entry which is preliminary data.</text>
</comment>
<evidence type="ECO:0000256" key="1">
    <source>
        <dbReference type="SAM" id="Phobius"/>
    </source>
</evidence>
<evidence type="ECO:0000313" key="3">
    <source>
        <dbReference type="Proteomes" id="UP000638263"/>
    </source>
</evidence>
<dbReference type="Proteomes" id="UP000638263">
    <property type="component" value="Unassembled WGS sequence"/>
</dbReference>
<feature type="transmembrane region" description="Helical" evidence="1">
    <location>
        <begin position="20"/>
        <end position="43"/>
    </location>
</feature>
<dbReference type="AlphaFoldDB" id="A0A917RZB3"/>
<gene>
    <name evidence="2" type="ORF">GCM10011588_68680</name>
</gene>
<evidence type="ECO:0000313" key="2">
    <source>
        <dbReference type="EMBL" id="GGL44231.1"/>
    </source>
</evidence>
<dbReference type="EMBL" id="BMMH01000035">
    <property type="protein sequence ID" value="GGL44231.1"/>
    <property type="molecule type" value="Genomic_DNA"/>
</dbReference>
<protein>
    <submittedName>
        <fullName evidence="2">Uncharacterized protein</fullName>
    </submittedName>
</protein>
<keyword evidence="1" id="KW-0812">Transmembrane</keyword>
<keyword evidence="1" id="KW-0472">Membrane</keyword>
<proteinExistence type="predicted"/>
<keyword evidence="1" id="KW-1133">Transmembrane helix</keyword>
<reference evidence="2" key="1">
    <citation type="journal article" date="2014" name="Int. J. Syst. Evol. Microbiol.">
        <title>Complete genome sequence of Corynebacterium casei LMG S-19264T (=DSM 44701T), isolated from a smear-ripened cheese.</title>
        <authorList>
            <consortium name="US DOE Joint Genome Institute (JGI-PGF)"/>
            <person name="Walter F."/>
            <person name="Albersmeier A."/>
            <person name="Kalinowski J."/>
            <person name="Ruckert C."/>
        </authorList>
    </citation>
    <scope>NUCLEOTIDE SEQUENCE</scope>
    <source>
        <strain evidence="2">CGMCC 4.3508</strain>
    </source>
</reference>
<reference evidence="2" key="2">
    <citation type="submission" date="2020-09" db="EMBL/GenBank/DDBJ databases">
        <authorList>
            <person name="Sun Q."/>
            <person name="Zhou Y."/>
        </authorList>
    </citation>
    <scope>NUCLEOTIDE SEQUENCE</scope>
    <source>
        <strain evidence="2">CGMCC 4.3508</strain>
    </source>
</reference>
<sequence length="77" mass="7708">MSRERHFDIYVPVGPGAGVGVVGSIFALLGGVVVFAVIVCAAVSCADFGEGAQIPESSCEPFCAVTSAAHPAGEVAR</sequence>
<name>A0A917RZB3_9NOCA</name>
<organism evidence="2 3">
    <name type="scientific">Nocardia jinanensis</name>
    <dbReference type="NCBI Taxonomy" id="382504"/>
    <lineage>
        <taxon>Bacteria</taxon>
        <taxon>Bacillati</taxon>
        <taxon>Actinomycetota</taxon>
        <taxon>Actinomycetes</taxon>
        <taxon>Mycobacteriales</taxon>
        <taxon>Nocardiaceae</taxon>
        <taxon>Nocardia</taxon>
    </lineage>
</organism>
<accession>A0A917RZB3</accession>